<accession>A0A0C2NV95</accession>
<dbReference type="AlphaFoldDB" id="A0A0C2NV95"/>
<evidence type="ECO:0000313" key="3">
    <source>
        <dbReference type="EMBL" id="KII76401.1"/>
    </source>
</evidence>
<evidence type="ECO:0000256" key="2">
    <source>
        <dbReference type="SAM" id="SignalP"/>
    </source>
</evidence>
<sequence length="232" mass="23033">MNLKKTGLAMAMAATVAMSGAVFAGGGGPSGGDSQDNNDFLSHNTSNVGAGNDNNGNGAGNDGNSIVTTSGGGNDGNTRTIGNGDDGNSFKTTTTSGGGDDNNKSWKNSANTTSGGGDDNNKSWKNSANTTTTTSTSNTLNKHSLSMEVDMVVAKSDLDGHISNVSVEYGEAGSMHRRGGCDKCAGAGVDVRNSNSIDGFASAAGITTIGQNAGAASLVQQSVVTNASVHTK</sequence>
<proteinExistence type="predicted"/>
<dbReference type="Proteomes" id="UP000031672">
    <property type="component" value="Unassembled WGS sequence"/>
</dbReference>
<name>A0A0C2NV95_9VIBR</name>
<reference evidence="3 4" key="1">
    <citation type="submission" date="2014-11" db="EMBL/GenBank/DDBJ databases">
        <title>Draft Genome Sequence of Vibrio piscirenalis strains CECT 8603T and CECT 8604, two marine Gammaproteobacterium isolated from cultured gilthead sea bream (Sparus aurata).</title>
        <authorList>
            <person name="Arahal D.R."/>
            <person name="Rodrigo-Torres L."/>
            <person name="Lucena T."/>
            <person name="Pujalte M.J."/>
        </authorList>
    </citation>
    <scope>NUCLEOTIDE SEQUENCE [LARGE SCALE GENOMIC DNA]</scope>
    <source>
        <strain evidence="3 4">DCR 1-4-2</strain>
    </source>
</reference>
<protein>
    <submittedName>
        <fullName evidence="3">Uncharacterized protein</fullName>
    </submittedName>
</protein>
<keyword evidence="4" id="KW-1185">Reference proteome</keyword>
<feature type="chain" id="PRO_5009758897" evidence="2">
    <location>
        <begin position="25"/>
        <end position="232"/>
    </location>
</feature>
<dbReference type="RefSeq" id="WP_040992340.1">
    <property type="nucleotide sequence ID" value="NZ_JTKH01000024.1"/>
</dbReference>
<gene>
    <name evidence="3" type="ORF">OJ16_16545</name>
</gene>
<feature type="region of interest" description="Disordered" evidence="1">
    <location>
        <begin position="28"/>
        <end position="139"/>
    </location>
</feature>
<organism evidence="3 4">
    <name type="scientific">Vibrio renipiscarius</name>
    <dbReference type="NCBI Taxonomy" id="1461322"/>
    <lineage>
        <taxon>Bacteria</taxon>
        <taxon>Pseudomonadati</taxon>
        <taxon>Pseudomonadota</taxon>
        <taxon>Gammaproteobacteria</taxon>
        <taxon>Vibrionales</taxon>
        <taxon>Vibrionaceae</taxon>
        <taxon>Vibrio</taxon>
    </lineage>
</organism>
<dbReference type="STRING" id="1461322.OJ16_16545"/>
<comment type="caution">
    <text evidence="3">The sequence shown here is derived from an EMBL/GenBank/DDBJ whole genome shotgun (WGS) entry which is preliminary data.</text>
</comment>
<evidence type="ECO:0000256" key="1">
    <source>
        <dbReference type="SAM" id="MobiDB-lite"/>
    </source>
</evidence>
<accession>A0A0C2N9Q4</accession>
<feature type="compositionally biased region" description="Polar residues" evidence="1">
    <location>
        <begin position="35"/>
        <end position="48"/>
    </location>
</feature>
<feature type="signal peptide" evidence="2">
    <location>
        <begin position="1"/>
        <end position="24"/>
    </location>
</feature>
<dbReference type="EMBL" id="JTKH01000024">
    <property type="protein sequence ID" value="KII76401.1"/>
    <property type="molecule type" value="Genomic_DNA"/>
</dbReference>
<evidence type="ECO:0000313" key="4">
    <source>
        <dbReference type="Proteomes" id="UP000031672"/>
    </source>
</evidence>
<feature type="compositionally biased region" description="Low complexity" evidence="1">
    <location>
        <begin position="123"/>
        <end position="139"/>
    </location>
</feature>
<keyword evidence="2" id="KW-0732">Signal</keyword>
<dbReference type="OrthoDB" id="5906731at2"/>